<accession>D2W5F9</accession>
<dbReference type="OrthoDB" id="6600797at2759"/>
<dbReference type="EMBL" id="GG739066">
    <property type="protein sequence ID" value="EFC35692.1"/>
    <property type="molecule type" value="Genomic_DNA"/>
</dbReference>
<gene>
    <name evidence="3" type="ORF">NAEGRDRAFT_76651</name>
</gene>
<evidence type="ECO:0000313" key="4">
    <source>
        <dbReference type="Proteomes" id="UP000006671"/>
    </source>
</evidence>
<dbReference type="PANTHER" id="PTHR46599">
    <property type="entry name" value="PIGGYBAC TRANSPOSABLE ELEMENT-DERIVED PROTEIN 4"/>
    <property type="match status" value="1"/>
</dbReference>
<evidence type="ECO:0000259" key="2">
    <source>
        <dbReference type="Pfam" id="PF13843"/>
    </source>
</evidence>
<dbReference type="Proteomes" id="UP000006671">
    <property type="component" value="Unassembled WGS sequence"/>
</dbReference>
<evidence type="ECO:0000313" key="3">
    <source>
        <dbReference type="EMBL" id="EFC35692.1"/>
    </source>
</evidence>
<dbReference type="KEGG" id="ngr:NAEGRDRAFT_76651"/>
<name>D2W5F9_NAEGR</name>
<feature type="region of interest" description="Disordered" evidence="1">
    <location>
        <begin position="1"/>
        <end position="60"/>
    </location>
</feature>
<feature type="domain" description="PiggyBac transposable element-derived protein" evidence="2">
    <location>
        <begin position="111"/>
        <end position="312"/>
    </location>
</feature>
<protein>
    <submittedName>
        <fullName evidence="3">Predicted protein</fullName>
    </submittedName>
</protein>
<reference evidence="3 4" key="1">
    <citation type="journal article" date="2010" name="Cell">
        <title>The genome of Naegleria gruberi illuminates early eukaryotic versatility.</title>
        <authorList>
            <person name="Fritz-Laylin L.K."/>
            <person name="Prochnik S.E."/>
            <person name="Ginger M.L."/>
            <person name="Dacks J.B."/>
            <person name="Carpenter M.L."/>
            <person name="Field M.C."/>
            <person name="Kuo A."/>
            <person name="Paredez A."/>
            <person name="Chapman J."/>
            <person name="Pham J."/>
            <person name="Shu S."/>
            <person name="Neupane R."/>
            <person name="Cipriano M."/>
            <person name="Mancuso J."/>
            <person name="Tu H."/>
            <person name="Salamov A."/>
            <person name="Lindquist E."/>
            <person name="Shapiro H."/>
            <person name="Lucas S."/>
            <person name="Grigoriev I.V."/>
            <person name="Cande W.Z."/>
            <person name="Fulton C."/>
            <person name="Rokhsar D.S."/>
            <person name="Dawson S.C."/>
        </authorList>
    </citation>
    <scope>NUCLEOTIDE SEQUENCE [LARGE SCALE GENOMIC DNA]</scope>
    <source>
        <strain evidence="3 4">NEG-M</strain>
    </source>
</reference>
<feature type="region of interest" description="Disordered" evidence="1">
    <location>
        <begin position="309"/>
        <end position="336"/>
    </location>
</feature>
<feature type="non-terminal residue" evidence="3">
    <location>
        <position position="336"/>
    </location>
</feature>
<feature type="region of interest" description="Disordered" evidence="1">
    <location>
        <begin position="138"/>
        <end position="160"/>
    </location>
</feature>
<dbReference type="InParanoid" id="D2W5F9"/>
<dbReference type="InterPro" id="IPR029526">
    <property type="entry name" value="PGBD"/>
</dbReference>
<organism evidence="4">
    <name type="scientific">Naegleria gruberi</name>
    <name type="common">Amoeba</name>
    <dbReference type="NCBI Taxonomy" id="5762"/>
    <lineage>
        <taxon>Eukaryota</taxon>
        <taxon>Discoba</taxon>
        <taxon>Heterolobosea</taxon>
        <taxon>Tetramitia</taxon>
        <taxon>Eutetramitia</taxon>
        <taxon>Vahlkampfiidae</taxon>
        <taxon>Naegleria</taxon>
    </lineage>
</organism>
<feature type="compositionally biased region" description="Acidic residues" evidence="1">
    <location>
        <begin position="28"/>
        <end position="56"/>
    </location>
</feature>
<keyword evidence="4" id="KW-1185">Reference proteome</keyword>
<dbReference type="GeneID" id="8861817"/>
<dbReference type="RefSeq" id="XP_002668436.1">
    <property type="nucleotide sequence ID" value="XM_002668390.1"/>
</dbReference>
<proteinExistence type="predicted"/>
<dbReference type="PANTHER" id="PTHR46599:SF3">
    <property type="entry name" value="PIGGYBAC TRANSPOSABLE ELEMENT-DERIVED PROTEIN 4"/>
    <property type="match status" value="1"/>
</dbReference>
<dbReference type="Pfam" id="PF13843">
    <property type="entry name" value="DDE_Tnp_1_7"/>
    <property type="match status" value="1"/>
</dbReference>
<dbReference type="AlphaFoldDB" id="D2W5F9"/>
<evidence type="ECO:0000256" key="1">
    <source>
        <dbReference type="SAM" id="MobiDB-lite"/>
    </source>
</evidence>
<dbReference type="VEuPathDB" id="AmoebaDB:NAEGRDRAFT_76651"/>
<sequence length="336" mass="39085">MLSQDYTQHTTQTTQVNNNTQTIMDFEFTSDDDDEDVSEVPELNDDEDVQSDCSDESTDKISAEEAEVMRGIDLFQLQINDKPFELTDKLPPIPNEEEGSLKFTFTTEEVTPLSMFSKIFTPEIEKYLLKQMNERRRHRIEARSEKGKRGRPLTKNDQKSRDNYLKRFNKPFKKKDFKTFLCLLFKLGNGEKRTKIVDCWRMPTVDATGDGLFFKSRMKYHKFAEMAACLKFDFDVVESFFNKNSKEVYQPGTVLAFDESMVGMMMRNNPHHVFMPKKPEKNGCKLYTIADKNGFLVYAQLMKRTMEEPEDPAIAQSKRKKFVRGAPISKETVPQL</sequence>
<feature type="compositionally biased region" description="Low complexity" evidence="1">
    <location>
        <begin position="7"/>
        <end position="22"/>
    </location>
</feature>